<proteinExistence type="inferred from homology"/>
<dbReference type="Proteomes" id="UP001274830">
    <property type="component" value="Unassembled WGS sequence"/>
</dbReference>
<dbReference type="InterPro" id="IPR002772">
    <property type="entry name" value="Glyco_hydro_3_C"/>
</dbReference>
<dbReference type="GO" id="GO:0008422">
    <property type="term" value="F:beta-glucosidase activity"/>
    <property type="evidence" value="ECO:0007669"/>
    <property type="project" value="UniProtKB-EC"/>
</dbReference>
<comment type="pathway">
    <text evidence="2">Glycan metabolism; cellulose degradation.</text>
</comment>
<comment type="catalytic activity">
    <reaction evidence="1">
        <text>Hydrolysis of terminal, non-reducing beta-D-glucosyl residues with release of beta-D-glucose.</text>
        <dbReference type="EC" id="3.2.1.21"/>
    </reaction>
</comment>
<dbReference type="SUPFAM" id="SSF52279">
    <property type="entry name" value="Beta-D-glucan exohydrolase, C-terminal domain"/>
    <property type="match status" value="1"/>
</dbReference>
<evidence type="ECO:0000256" key="2">
    <source>
        <dbReference type="ARBA" id="ARBA00004987"/>
    </source>
</evidence>
<evidence type="ECO:0000256" key="10">
    <source>
        <dbReference type="SAM" id="MobiDB-lite"/>
    </source>
</evidence>
<evidence type="ECO:0000256" key="4">
    <source>
        <dbReference type="ARBA" id="ARBA00012744"/>
    </source>
</evidence>
<comment type="caution">
    <text evidence="13">The sequence shown here is derived from an EMBL/GenBank/DDBJ whole genome shotgun (WGS) entry which is preliminary data.</text>
</comment>
<keyword evidence="8" id="KW-0326">Glycosidase</keyword>
<dbReference type="InterPro" id="IPR017853">
    <property type="entry name" value="GH"/>
</dbReference>
<dbReference type="InterPro" id="IPR001764">
    <property type="entry name" value="Glyco_hydro_3_N"/>
</dbReference>
<dbReference type="Pfam" id="PF00933">
    <property type="entry name" value="Glyco_hydro_3"/>
    <property type="match status" value="1"/>
</dbReference>
<feature type="domain" description="Glycoside hydrolase family 3 C-terminal" evidence="12">
    <location>
        <begin position="368"/>
        <end position="646"/>
    </location>
</feature>
<dbReference type="InterPro" id="IPR036962">
    <property type="entry name" value="Glyco_hydro_3_N_sf"/>
</dbReference>
<evidence type="ECO:0000256" key="3">
    <source>
        <dbReference type="ARBA" id="ARBA00005336"/>
    </source>
</evidence>
<evidence type="ECO:0000313" key="13">
    <source>
        <dbReference type="EMBL" id="KAK3674615.1"/>
    </source>
</evidence>
<evidence type="ECO:0000256" key="5">
    <source>
        <dbReference type="ARBA" id="ARBA00022801"/>
    </source>
</evidence>
<dbReference type="Gene3D" id="2.60.40.10">
    <property type="entry name" value="Immunoglobulins"/>
    <property type="match status" value="1"/>
</dbReference>
<dbReference type="GO" id="GO:0009251">
    <property type="term" value="P:glucan catabolic process"/>
    <property type="evidence" value="ECO:0007669"/>
    <property type="project" value="TreeGrafter"/>
</dbReference>
<evidence type="ECO:0000256" key="9">
    <source>
        <dbReference type="ARBA" id="ARBA00023326"/>
    </source>
</evidence>
<keyword evidence="9" id="KW-0624">Polysaccharide degradation</keyword>
<evidence type="ECO:0000259" key="12">
    <source>
        <dbReference type="Pfam" id="PF01915"/>
    </source>
</evidence>
<dbReference type="EMBL" id="JAUTXT010000018">
    <property type="protein sequence ID" value="KAK3674615.1"/>
    <property type="molecule type" value="Genomic_DNA"/>
</dbReference>
<dbReference type="SUPFAM" id="SSF51445">
    <property type="entry name" value="(Trans)glycosidases"/>
    <property type="match status" value="1"/>
</dbReference>
<keyword evidence="6" id="KW-0325">Glycoprotein</keyword>
<dbReference type="Gene3D" id="3.20.20.300">
    <property type="entry name" value="Glycoside hydrolase, family 3, N-terminal domain"/>
    <property type="match status" value="1"/>
</dbReference>
<reference evidence="13" key="1">
    <citation type="submission" date="2023-07" db="EMBL/GenBank/DDBJ databases">
        <title>Black Yeasts Isolated from many extreme environments.</title>
        <authorList>
            <person name="Coleine C."/>
            <person name="Stajich J.E."/>
            <person name="Selbmann L."/>
        </authorList>
    </citation>
    <scope>NUCLEOTIDE SEQUENCE</scope>
    <source>
        <strain evidence="13">CCFEE 5485</strain>
    </source>
</reference>
<comment type="similarity">
    <text evidence="3">Belongs to the glycosyl hydrolase 3 family.</text>
</comment>
<protein>
    <recommendedName>
        <fullName evidence="4">beta-glucosidase</fullName>
        <ecNumber evidence="4">3.2.1.21</ecNumber>
    </recommendedName>
</protein>
<dbReference type="InterPro" id="IPR036881">
    <property type="entry name" value="Glyco_hydro_3_C_sf"/>
</dbReference>
<dbReference type="AlphaFoldDB" id="A0AAE0WMW2"/>
<feature type="region of interest" description="Disordered" evidence="10">
    <location>
        <begin position="501"/>
        <end position="522"/>
    </location>
</feature>
<gene>
    <name evidence="13" type="ORF">LTR78_005337</name>
</gene>
<evidence type="ECO:0000313" key="14">
    <source>
        <dbReference type="Proteomes" id="UP001274830"/>
    </source>
</evidence>
<sequence>MARHSDRDEIKDFEDAVHSIRSGLGASQAASALISAMTGVEKLSMLDGDEPFWPGMRSILYDRYNRKPYTMGAVPRLKIPGVKFTDGPRGIVMHNSTCFPVAMARGATWDVELERRIGNAIGKEGRAQGANYFAGICINLPRHPAWGRAQETYSEDPILLGAFGVALHRGVSPHLMTCVKHFALNSMENARFKVDVNIDLAPLHEVYLAHFRQVVDAGVTSVMCKQCILSDPAMTPGGFLTSTLASYNSLRGEFAGQNDELLNGILRKQWGFDGFVLSDFIFGLRDAVKSVKNGLDIEAPFQQQRVLHLAKALESGELQWSDVERSCNRILQKQLEHVARTGTEAPDSSVVFSTKHRDLAREAALRSMVLLKNEPVESQPLLPLKPDKIKRLAIVGRLANQANTGDRGSSAVFSPSVVTLYEGLKASLPNTEVLLEDSDSAERAGEAASKADMTICVVGYDAGDEGEYVVPTFDDNPELAALLPPVEGEEDTEVERKMKGHEDTAAVDGSSPNEGIRVGDGGDRRSLRLRSRDVEVINATTKASSNVIVIIVASEAVIMEEWLGEVPAVLFAWYSGCEGGHALADVLLGRVDTSGRLPFSIPKSEEQLPLFDIDARKITYDRWFGQRLLDKLAVPARYPLGWGLSYTTFALRGIRIDEQSISANYEQFNVRVKVNNTGSRAGRHVVQIYGLLQAEDFPSRVLLGFTPASLGASEDVEVEVSCSLRPTKRWNSGGFQYAAKEVKVEAASFAGDKKAVGRNIKPLALNTIQQLTSTSQLLKAKATCVEIAKHLPLIWGINIVR</sequence>
<evidence type="ECO:0000256" key="7">
    <source>
        <dbReference type="ARBA" id="ARBA00023277"/>
    </source>
</evidence>
<keyword evidence="14" id="KW-1185">Reference proteome</keyword>
<dbReference type="PRINTS" id="PR00133">
    <property type="entry name" value="GLHYDRLASE3"/>
</dbReference>
<dbReference type="PANTHER" id="PTHR42715:SF3">
    <property type="entry name" value="BETA-GLUCOSIDASE B-RELATED"/>
    <property type="match status" value="1"/>
</dbReference>
<keyword evidence="7" id="KW-0119">Carbohydrate metabolism</keyword>
<evidence type="ECO:0000256" key="8">
    <source>
        <dbReference type="ARBA" id="ARBA00023295"/>
    </source>
</evidence>
<organism evidence="13 14">
    <name type="scientific">Recurvomyces mirabilis</name>
    <dbReference type="NCBI Taxonomy" id="574656"/>
    <lineage>
        <taxon>Eukaryota</taxon>
        <taxon>Fungi</taxon>
        <taxon>Dikarya</taxon>
        <taxon>Ascomycota</taxon>
        <taxon>Pezizomycotina</taxon>
        <taxon>Dothideomycetes</taxon>
        <taxon>Dothideomycetidae</taxon>
        <taxon>Mycosphaerellales</taxon>
        <taxon>Teratosphaeriaceae</taxon>
        <taxon>Recurvomyces</taxon>
    </lineage>
</organism>
<dbReference type="InterPro" id="IPR013783">
    <property type="entry name" value="Ig-like_fold"/>
</dbReference>
<dbReference type="InterPro" id="IPR050288">
    <property type="entry name" value="Cellulose_deg_GH3"/>
</dbReference>
<evidence type="ECO:0000256" key="6">
    <source>
        <dbReference type="ARBA" id="ARBA00023180"/>
    </source>
</evidence>
<dbReference type="PANTHER" id="PTHR42715">
    <property type="entry name" value="BETA-GLUCOSIDASE"/>
    <property type="match status" value="1"/>
</dbReference>
<name>A0AAE0WMW2_9PEZI</name>
<dbReference type="Gene3D" id="3.40.50.1700">
    <property type="entry name" value="Glycoside hydrolase family 3 C-terminal domain"/>
    <property type="match status" value="1"/>
</dbReference>
<evidence type="ECO:0000259" key="11">
    <source>
        <dbReference type="Pfam" id="PF00933"/>
    </source>
</evidence>
<dbReference type="Pfam" id="PF01915">
    <property type="entry name" value="Glyco_hydro_3_C"/>
    <property type="match status" value="1"/>
</dbReference>
<accession>A0AAE0WMW2</accession>
<evidence type="ECO:0000256" key="1">
    <source>
        <dbReference type="ARBA" id="ARBA00000448"/>
    </source>
</evidence>
<feature type="domain" description="Glycoside hydrolase family 3 N-terminal" evidence="11">
    <location>
        <begin position="76"/>
        <end position="332"/>
    </location>
</feature>
<dbReference type="EC" id="3.2.1.21" evidence="4"/>
<keyword evidence="5" id="KW-0378">Hydrolase</keyword>